<organism evidence="2 3">
    <name type="scientific">Diploptera punctata</name>
    <name type="common">Pacific beetle cockroach</name>
    <dbReference type="NCBI Taxonomy" id="6984"/>
    <lineage>
        <taxon>Eukaryota</taxon>
        <taxon>Metazoa</taxon>
        <taxon>Ecdysozoa</taxon>
        <taxon>Arthropoda</taxon>
        <taxon>Hexapoda</taxon>
        <taxon>Insecta</taxon>
        <taxon>Pterygota</taxon>
        <taxon>Neoptera</taxon>
        <taxon>Polyneoptera</taxon>
        <taxon>Dictyoptera</taxon>
        <taxon>Blattodea</taxon>
        <taxon>Blaberoidea</taxon>
        <taxon>Blaberidae</taxon>
        <taxon>Diplopterinae</taxon>
        <taxon>Diploptera</taxon>
    </lineage>
</organism>
<dbReference type="AlphaFoldDB" id="A0AAD8EM46"/>
<feature type="non-terminal residue" evidence="2">
    <location>
        <position position="50"/>
    </location>
</feature>
<name>A0AAD8EM46_DIPPU</name>
<dbReference type="EMBL" id="JASPKZ010002687">
    <property type="protein sequence ID" value="KAJ9595181.1"/>
    <property type="molecule type" value="Genomic_DNA"/>
</dbReference>
<accession>A0AAD8EM46</accession>
<reference evidence="2" key="1">
    <citation type="journal article" date="2023" name="IScience">
        <title>Live-bearing cockroach genome reveals convergent evolutionary mechanisms linked to viviparity in insects and beyond.</title>
        <authorList>
            <person name="Fouks B."/>
            <person name="Harrison M.C."/>
            <person name="Mikhailova A.A."/>
            <person name="Marchal E."/>
            <person name="English S."/>
            <person name="Carruthers M."/>
            <person name="Jennings E.C."/>
            <person name="Chiamaka E.L."/>
            <person name="Frigard R.A."/>
            <person name="Pippel M."/>
            <person name="Attardo G.M."/>
            <person name="Benoit J.B."/>
            <person name="Bornberg-Bauer E."/>
            <person name="Tobe S.S."/>
        </authorList>
    </citation>
    <scope>NUCLEOTIDE SEQUENCE</scope>
    <source>
        <strain evidence="2">Stay&amp;Tobe</strain>
    </source>
</reference>
<feature type="region of interest" description="Disordered" evidence="1">
    <location>
        <begin position="26"/>
        <end position="50"/>
    </location>
</feature>
<evidence type="ECO:0000313" key="2">
    <source>
        <dbReference type="EMBL" id="KAJ9595181.1"/>
    </source>
</evidence>
<evidence type="ECO:0000256" key="1">
    <source>
        <dbReference type="SAM" id="MobiDB-lite"/>
    </source>
</evidence>
<evidence type="ECO:0000313" key="3">
    <source>
        <dbReference type="Proteomes" id="UP001233999"/>
    </source>
</evidence>
<reference evidence="2" key="2">
    <citation type="submission" date="2023-05" db="EMBL/GenBank/DDBJ databases">
        <authorList>
            <person name="Fouks B."/>
        </authorList>
    </citation>
    <scope>NUCLEOTIDE SEQUENCE</scope>
    <source>
        <strain evidence="2">Stay&amp;Tobe</strain>
        <tissue evidence="2">Testes</tissue>
    </source>
</reference>
<gene>
    <name evidence="2" type="ORF">L9F63_013539</name>
</gene>
<comment type="caution">
    <text evidence="2">The sequence shown here is derived from an EMBL/GenBank/DDBJ whole genome shotgun (WGS) entry which is preliminary data.</text>
</comment>
<dbReference type="Proteomes" id="UP001233999">
    <property type="component" value="Unassembled WGS sequence"/>
</dbReference>
<sequence>LKKYQQLLAQHNIPCLTADIINNRPTHIGTSRIKGSRLQTGPFSPLPRHP</sequence>
<protein>
    <submittedName>
        <fullName evidence="2">Uncharacterized protein</fullName>
    </submittedName>
</protein>
<keyword evidence="3" id="KW-1185">Reference proteome</keyword>
<proteinExistence type="predicted"/>
<feature type="non-terminal residue" evidence="2">
    <location>
        <position position="1"/>
    </location>
</feature>